<dbReference type="InterPro" id="IPR035892">
    <property type="entry name" value="C2_domain_sf"/>
</dbReference>
<dbReference type="Proteomes" id="UP000054485">
    <property type="component" value="Unassembled WGS sequence"/>
</dbReference>
<evidence type="ECO:0000256" key="2">
    <source>
        <dbReference type="SAM" id="MobiDB-lite"/>
    </source>
</evidence>
<feature type="domain" description="Nephrocystin 3-like N-terminal" evidence="3">
    <location>
        <begin position="715"/>
        <end position="870"/>
    </location>
</feature>
<dbReference type="EMBL" id="KN835157">
    <property type="protein sequence ID" value="KIK46582.1"/>
    <property type="molecule type" value="Genomic_DNA"/>
</dbReference>
<feature type="compositionally biased region" description="Low complexity" evidence="2">
    <location>
        <begin position="937"/>
        <end position="954"/>
    </location>
</feature>
<feature type="region of interest" description="Disordered" evidence="2">
    <location>
        <begin position="905"/>
        <end position="979"/>
    </location>
</feature>
<evidence type="ECO:0000256" key="1">
    <source>
        <dbReference type="ARBA" id="ARBA00022737"/>
    </source>
</evidence>
<feature type="compositionally biased region" description="Polar residues" evidence="2">
    <location>
        <begin position="1"/>
        <end position="17"/>
    </location>
</feature>
<reference evidence="4 5" key="1">
    <citation type="submission" date="2014-04" db="EMBL/GenBank/DDBJ databases">
        <authorList>
            <consortium name="DOE Joint Genome Institute"/>
            <person name="Kuo A."/>
            <person name="Ruytinx J."/>
            <person name="Rineau F."/>
            <person name="Colpaert J."/>
            <person name="Kohler A."/>
            <person name="Nagy L.G."/>
            <person name="Floudas D."/>
            <person name="Copeland A."/>
            <person name="Barry K.W."/>
            <person name="Cichocki N."/>
            <person name="Veneault-Fourrey C."/>
            <person name="LaButti K."/>
            <person name="Lindquist E.A."/>
            <person name="Lipzen A."/>
            <person name="Lundell T."/>
            <person name="Morin E."/>
            <person name="Murat C."/>
            <person name="Sun H."/>
            <person name="Tunlid A."/>
            <person name="Henrissat B."/>
            <person name="Grigoriev I.V."/>
            <person name="Hibbett D.S."/>
            <person name="Martin F."/>
            <person name="Nordberg H.P."/>
            <person name="Cantor M.N."/>
            <person name="Hua S.X."/>
        </authorList>
    </citation>
    <scope>NUCLEOTIDE SEQUENCE [LARGE SCALE GENOMIC DNA]</scope>
    <source>
        <strain evidence="4 5">UH-Slu-Lm8-n1</strain>
    </source>
</reference>
<dbReference type="AlphaFoldDB" id="A0A0D0BKU6"/>
<proteinExistence type="predicted"/>
<sequence>MAHILQTQSGIVRSSSMDPGCKRSFSRSDSMFSEQQVSPAYHGLCLITDAPKSQSHSHVSEIKIFGLRPSATGFTGGLPSYRYLSAQPAETRDEQRAGNHGLTHGTRNVALRSSSQVAATESSKVTFNIFARDIRHSQRIASFEDTVANLLNRPNPIKRTVILYGSQDHKLEIEFKIVPSPKTDKFCISYIDLQDLPSVNHNTFFLRVAVDDTVWQSASKSSKQGHSRWTDEHSYPFHCDSHGSLEIFATRYLHKYKPIAVVQGPVKEWLAAPNGVVRQTLESMGAKIQAEFKIAQISGTPHAGNHCAEDVGNAKIERNDCEVVLGSNQIDALDISAVILDIDRIPKFGKLSWDDRFFLEITVDDNGVSQKVRSQGLREKKSLMWDTTFTLKVSQTSQVVFRVLGYDGKDSEEIPIGKAICPLDEILHQNSLIQRQLLPVTSATSVHTDGIPTLSFRAMRSGTESFAGSQGSFRQDLSTEVNTTANSIVQQTQTRNHDNHKQFVHDALSRAHLFTGGDAHLSPLLLKIGVFVAVAERLAQVHPYARLAVSILVAGYEVIRQRVACDSDIYELMRTMHDTYDLITTIEALRHLQKRKEIVDAIVQQTIECAFFIRDYVDKRDNFAQAIKNSILNIEAQILAFKDKFLSLQDQFRLHVATDTHLTVLKLHDEFRDHAAKADFRDMEYVADARCAASCGMHQPTDFVATPPDDVIASIQSWVIGESKESEKICVLYGPEGSCSAIARVIGEHFQRASRLGSSYCFRREPKVRNYTNLLTTIARDLADKNARFKDNLGSIVKNDTSLRSTRVVRTQFEEFIIAPSRDAIWTGPLLVIIDGLELGGNEASRKDILAVLTDQGADLPRNLRFLITCNPEDDICKAFRGLPHILRRQLGETKSTSIGAENPVLLHASSPSPPSLATNTSQSPPPYDLEDRRKSTSSSSSSDSSASGLASFSHTRADSPITSIESGFDEKDASRYLT</sequence>
<dbReference type="Gene3D" id="2.60.40.150">
    <property type="entry name" value="C2 domain"/>
    <property type="match status" value="1"/>
</dbReference>
<feature type="region of interest" description="Disordered" evidence="2">
    <location>
        <begin position="1"/>
        <end position="26"/>
    </location>
</feature>
<evidence type="ECO:0000313" key="4">
    <source>
        <dbReference type="EMBL" id="KIK46582.1"/>
    </source>
</evidence>
<dbReference type="InterPro" id="IPR056884">
    <property type="entry name" value="NPHP3-like_N"/>
</dbReference>
<gene>
    <name evidence="4" type="ORF">CY34DRAFT_9588</name>
</gene>
<accession>A0A0D0BKU6</accession>
<evidence type="ECO:0000259" key="3">
    <source>
        <dbReference type="Pfam" id="PF24883"/>
    </source>
</evidence>
<keyword evidence="1" id="KW-0677">Repeat</keyword>
<evidence type="ECO:0000313" key="5">
    <source>
        <dbReference type="Proteomes" id="UP000054485"/>
    </source>
</evidence>
<name>A0A0D0BKU6_9AGAM</name>
<feature type="compositionally biased region" description="Basic and acidic residues" evidence="2">
    <location>
        <begin position="969"/>
        <end position="979"/>
    </location>
</feature>
<dbReference type="HOGENOM" id="CLU_012631_0_0_1"/>
<protein>
    <recommendedName>
        <fullName evidence="3">Nephrocystin 3-like N-terminal domain-containing protein</fullName>
    </recommendedName>
</protein>
<keyword evidence="5" id="KW-1185">Reference proteome</keyword>
<dbReference type="OrthoDB" id="3248304at2759"/>
<dbReference type="InParanoid" id="A0A0D0BKU6"/>
<organism evidence="4 5">
    <name type="scientific">Suillus luteus UH-Slu-Lm8-n1</name>
    <dbReference type="NCBI Taxonomy" id="930992"/>
    <lineage>
        <taxon>Eukaryota</taxon>
        <taxon>Fungi</taxon>
        <taxon>Dikarya</taxon>
        <taxon>Basidiomycota</taxon>
        <taxon>Agaricomycotina</taxon>
        <taxon>Agaricomycetes</taxon>
        <taxon>Agaricomycetidae</taxon>
        <taxon>Boletales</taxon>
        <taxon>Suillineae</taxon>
        <taxon>Suillaceae</taxon>
        <taxon>Suillus</taxon>
    </lineage>
</organism>
<reference evidence="5" key="2">
    <citation type="submission" date="2015-01" db="EMBL/GenBank/DDBJ databases">
        <title>Evolutionary Origins and Diversification of the Mycorrhizal Mutualists.</title>
        <authorList>
            <consortium name="DOE Joint Genome Institute"/>
            <consortium name="Mycorrhizal Genomics Consortium"/>
            <person name="Kohler A."/>
            <person name="Kuo A."/>
            <person name="Nagy L.G."/>
            <person name="Floudas D."/>
            <person name="Copeland A."/>
            <person name="Barry K.W."/>
            <person name="Cichocki N."/>
            <person name="Veneault-Fourrey C."/>
            <person name="LaButti K."/>
            <person name="Lindquist E.A."/>
            <person name="Lipzen A."/>
            <person name="Lundell T."/>
            <person name="Morin E."/>
            <person name="Murat C."/>
            <person name="Riley R."/>
            <person name="Ohm R."/>
            <person name="Sun H."/>
            <person name="Tunlid A."/>
            <person name="Henrissat B."/>
            <person name="Grigoriev I.V."/>
            <person name="Hibbett D.S."/>
            <person name="Martin F."/>
        </authorList>
    </citation>
    <scope>NUCLEOTIDE SEQUENCE [LARGE SCALE GENOMIC DNA]</scope>
    <source>
        <strain evidence="5">UH-Slu-Lm8-n1</strain>
    </source>
</reference>
<dbReference type="Pfam" id="PF24883">
    <property type="entry name" value="NPHP3_N"/>
    <property type="match status" value="1"/>
</dbReference>